<feature type="signal peptide" evidence="3">
    <location>
        <begin position="1"/>
        <end position="19"/>
    </location>
</feature>
<sequence>MAVALAAVLALLGAAPARADEPTAPGYADFAAAGEHTVAVVPVYWTGPDAQTTTSLRSLARQMGDYWSEQTNGAITIPDARITVHDWTPIADPGGCHKEDIFYAARDAVNEHAGSYHKHVIVYFPATAYCPWEGTASVGDEGNIFDGTYGWMWINGYTAGDVWAREFGHNLSLGNARGAKCRTAAGVQVPLSDLCETRDYQDHDLMGAARGHDAFTLNTALADRIGLLAPGAVDTARAGASYTLAPVSSHAGLRAVTVALADSILYIEYRPRVGRDAAMPPGWAGVQVRQRDTWGYFSRVLAMNPDGGDGLLANVAARVGVGWRIPGTFLTLVVDGTDATGARIRFATQPDSTPPPEPQAPTVAGTATVSGAAARDGIVGGDLYASWPALVDPDSGIASFHVYVDDDLVGTVPGTTFGSYLPTPSAGVHRVRVDATNNAGLTSSSAESSFHVEPAPSAPAAPAVTATSQGWHLGGDLTLDWAAVPDADVTGYEIVVDATPVDVVGADTTHYRLGILESGYHSVRVVAVNALGLGSTSAMADFWFDATAAPAPAAPSVTAAAQYQGILRGTLRVNWPFVIDNESGTASYRVFLDDVPVASALNAGHPVSVSAPRTGVHRVRVDAVNGAGLTSAGATTTIRVDNSGPALAPPTIALRPGAAAGGTPVTITAAAVDADAGVCSVGTTVDGRLVGTTSRVNTTLPASGRATVRVTATDCLGNVTTVTRDVTTATVAETAARYSSGWSTREASAYAGRAERFTRRTGATATYTFTGSQVAWTGSRAATTGAVTVYLDGRRVATVDTRGRAASRQVIWATSTAYGTHTVKIVAKGTAGRPTVALDGFITVRTP</sequence>
<feature type="domain" description="Fibronectin type-III" evidence="4">
    <location>
        <begin position="458"/>
        <end position="550"/>
    </location>
</feature>
<dbReference type="InterPro" id="IPR013783">
    <property type="entry name" value="Ig-like_fold"/>
</dbReference>
<proteinExistence type="predicted"/>
<evidence type="ECO:0000256" key="3">
    <source>
        <dbReference type="SAM" id="SignalP"/>
    </source>
</evidence>
<dbReference type="CDD" id="cd00063">
    <property type="entry name" value="FN3"/>
    <property type="match status" value="1"/>
</dbReference>
<evidence type="ECO:0000256" key="2">
    <source>
        <dbReference type="ARBA" id="ARBA00023326"/>
    </source>
</evidence>
<evidence type="ECO:0000256" key="1">
    <source>
        <dbReference type="ARBA" id="ARBA00023295"/>
    </source>
</evidence>
<keyword evidence="1" id="KW-0326">Glycosidase</keyword>
<comment type="caution">
    <text evidence="5">The sequence shown here is derived from an EMBL/GenBank/DDBJ whole genome shotgun (WGS) entry which is preliminary data.</text>
</comment>
<protein>
    <recommendedName>
        <fullName evidence="4">Fibronectin type-III domain-containing protein</fullName>
    </recommendedName>
</protein>
<dbReference type="Gene3D" id="2.60.120.260">
    <property type="entry name" value="Galactose-binding domain-like"/>
    <property type="match status" value="1"/>
</dbReference>
<reference evidence="5 6" key="1">
    <citation type="journal article" date="2019" name="Int. J. Syst. Evol. Microbiol.">
        <title>The Global Catalogue of Microorganisms (GCM) 10K type strain sequencing project: providing services to taxonomists for standard genome sequencing and annotation.</title>
        <authorList>
            <consortium name="The Broad Institute Genomics Platform"/>
            <consortium name="The Broad Institute Genome Sequencing Center for Infectious Disease"/>
            <person name="Wu L."/>
            <person name="Ma J."/>
        </authorList>
    </citation>
    <scope>NUCLEOTIDE SEQUENCE [LARGE SCALE GENOMIC DNA]</scope>
    <source>
        <strain evidence="5 6">JCM 13250</strain>
    </source>
</reference>
<evidence type="ECO:0000313" key="5">
    <source>
        <dbReference type="EMBL" id="GAA1783326.1"/>
    </source>
</evidence>
<evidence type="ECO:0000313" key="6">
    <source>
        <dbReference type="Proteomes" id="UP001500218"/>
    </source>
</evidence>
<organism evidence="5 6">
    <name type="scientific">Luedemannella flava</name>
    <dbReference type="NCBI Taxonomy" id="349316"/>
    <lineage>
        <taxon>Bacteria</taxon>
        <taxon>Bacillati</taxon>
        <taxon>Actinomycetota</taxon>
        <taxon>Actinomycetes</taxon>
        <taxon>Micromonosporales</taxon>
        <taxon>Micromonosporaceae</taxon>
        <taxon>Luedemannella</taxon>
    </lineage>
</organism>
<dbReference type="RefSeq" id="WP_344125111.1">
    <property type="nucleotide sequence ID" value="NZ_BAAALT010000003.1"/>
</dbReference>
<gene>
    <name evidence="5" type="ORF">GCM10009682_01690</name>
</gene>
<keyword evidence="3" id="KW-0732">Signal</keyword>
<keyword evidence="2" id="KW-0624">Polysaccharide degradation</keyword>
<dbReference type="Gene3D" id="2.60.40.10">
    <property type="entry name" value="Immunoglobulins"/>
    <property type="match status" value="3"/>
</dbReference>
<keyword evidence="1" id="KW-0378">Hydrolase</keyword>
<dbReference type="Proteomes" id="UP001500218">
    <property type="component" value="Unassembled WGS sequence"/>
</dbReference>
<evidence type="ECO:0000259" key="4">
    <source>
        <dbReference type="PROSITE" id="PS50853"/>
    </source>
</evidence>
<name>A0ABN2LEH0_9ACTN</name>
<dbReference type="SUPFAM" id="SSF49265">
    <property type="entry name" value="Fibronectin type III"/>
    <property type="match status" value="1"/>
</dbReference>
<keyword evidence="2" id="KW-0119">Carbohydrate metabolism</keyword>
<dbReference type="EMBL" id="BAAALT010000003">
    <property type="protein sequence ID" value="GAA1783326.1"/>
    <property type="molecule type" value="Genomic_DNA"/>
</dbReference>
<dbReference type="PROSITE" id="PS50853">
    <property type="entry name" value="FN3"/>
    <property type="match status" value="1"/>
</dbReference>
<dbReference type="InterPro" id="IPR036116">
    <property type="entry name" value="FN3_sf"/>
</dbReference>
<feature type="chain" id="PRO_5045749321" description="Fibronectin type-III domain-containing protein" evidence="3">
    <location>
        <begin position="20"/>
        <end position="847"/>
    </location>
</feature>
<dbReference type="InterPro" id="IPR003961">
    <property type="entry name" value="FN3_dom"/>
</dbReference>
<keyword evidence="6" id="KW-1185">Reference proteome</keyword>
<accession>A0ABN2LEH0</accession>